<evidence type="ECO:0000256" key="1">
    <source>
        <dbReference type="SAM" id="MobiDB-lite"/>
    </source>
</evidence>
<dbReference type="OrthoDB" id="3258294at2759"/>
<dbReference type="Proteomes" id="UP000284842">
    <property type="component" value="Unassembled WGS sequence"/>
</dbReference>
<feature type="compositionally biased region" description="Polar residues" evidence="1">
    <location>
        <begin position="578"/>
        <end position="594"/>
    </location>
</feature>
<feature type="transmembrane region" description="Helical" evidence="2">
    <location>
        <begin position="413"/>
        <end position="437"/>
    </location>
</feature>
<feature type="transmembrane region" description="Helical" evidence="2">
    <location>
        <begin position="7"/>
        <end position="32"/>
    </location>
</feature>
<sequence>MDPTIRVVGAIALLNAFFFVLSIAAFLVILIINAIRRPALIAKAIGLPLPGCPVVNGLVQWAQWIPATIFELILFLQALYKSITSLSVRIKLKQRVSLEEVLVGDHVLYFFGITLLLIFNNMMVITVSPTSGSSSKALIVQLEFISGYHSNPMVRTRVRLFVQSILLTWSILTLYHALLLHIRPFHASMGIMTCRMLLHLFKFASENLEGGIRTDGGIRSEMIKGFGFDADFTVGCAVGHDAHVGEVQFVRGGMVDANQVSELGAMAGGVKRELGNAVDGDAAHVGEYAQAVEDSERRGSDEKPELIILPLVPCLVWVIHDYFITLEDEINHVWRQKINLGRALYLWIRYYTILLVTFDVVQIHSFAIPGVATKAVCIAMDPTTRTLGAISLWSIEIIMQLRIYALFHSSKKLALFNGLCFLLSIAAFIYILVINAIRRPALIAKAIGLPLPGCPAVNGFVQWAQWIPGTFSSPCTFFAEVPLNSPFHASMGIMTCRMLLHLFKFTSGNFEGETKSDGNRRTVAFKGREKGGMPRFAHSASDNTTQMLDISHNEGYYEGSSGVEEEERRTARTRSDSDGSALQSISEGRSTVGGSQFVGDREKERFMA</sequence>
<dbReference type="InParanoid" id="A0A409YAW0"/>
<keyword evidence="2" id="KW-1133">Transmembrane helix</keyword>
<keyword evidence="2" id="KW-0812">Transmembrane</keyword>
<protein>
    <recommendedName>
        <fullName evidence="3">DUF6533 domain-containing protein</fullName>
    </recommendedName>
</protein>
<reference evidence="4 5" key="1">
    <citation type="journal article" date="2018" name="Evol. Lett.">
        <title>Horizontal gene cluster transfer increased hallucinogenic mushroom diversity.</title>
        <authorList>
            <person name="Reynolds H.T."/>
            <person name="Vijayakumar V."/>
            <person name="Gluck-Thaler E."/>
            <person name="Korotkin H.B."/>
            <person name="Matheny P.B."/>
            <person name="Slot J.C."/>
        </authorList>
    </citation>
    <scope>NUCLEOTIDE SEQUENCE [LARGE SCALE GENOMIC DNA]</scope>
    <source>
        <strain evidence="4 5">2629</strain>
    </source>
</reference>
<feature type="region of interest" description="Disordered" evidence="1">
    <location>
        <begin position="554"/>
        <end position="608"/>
    </location>
</feature>
<feature type="transmembrane region" description="Helical" evidence="2">
    <location>
        <begin position="61"/>
        <end position="80"/>
    </location>
</feature>
<evidence type="ECO:0000256" key="2">
    <source>
        <dbReference type="SAM" id="Phobius"/>
    </source>
</evidence>
<feature type="transmembrane region" description="Helical" evidence="2">
    <location>
        <begin position="387"/>
        <end position="407"/>
    </location>
</feature>
<comment type="caution">
    <text evidence="4">The sequence shown here is derived from an EMBL/GenBank/DDBJ whole genome shotgun (WGS) entry which is preliminary data.</text>
</comment>
<feature type="domain" description="DUF6533" evidence="3">
    <location>
        <begin position="314"/>
        <end position="354"/>
    </location>
</feature>
<gene>
    <name evidence="4" type="ORF">CVT24_008953</name>
</gene>
<evidence type="ECO:0000259" key="3">
    <source>
        <dbReference type="Pfam" id="PF20151"/>
    </source>
</evidence>
<evidence type="ECO:0000313" key="5">
    <source>
        <dbReference type="Proteomes" id="UP000284842"/>
    </source>
</evidence>
<keyword evidence="2" id="KW-0472">Membrane</keyword>
<feature type="transmembrane region" description="Helical" evidence="2">
    <location>
        <begin position="344"/>
        <end position="366"/>
    </location>
</feature>
<proteinExistence type="predicted"/>
<feature type="compositionally biased region" description="Basic and acidic residues" evidence="1">
    <location>
        <begin position="566"/>
        <end position="577"/>
    </location>
</feature>
<name>A0A409YAW0_9AGAR</name>
<dbReference type="EMBL" id="NHTK01001330">
    <property type="protein sequence ID" value="PPR00146.1"/>
    <property type="molecule type" value="Genomic_DNA"/>
</dbReference>
<evidence type="ECO:0000313" key="4">
    <source>
        <dbReference type="EMBL" id="PPR00146.1"/>
    </source>
</evidence>
<dbReference type="AlphaFoldDB" id="A0A409YAW0"/>
<feature type="compositionally biased region" description="Basic and acidic residues" evidence="1">
    <location>
        <begin position="599"/>
        <end position="608"/>
    </location>
</feature>
<dbReference type="Pfam" id="PF20151">
    <property type="entry name" value="DUF6533"/>
    <property type="match status" value="1"/>
</dbReference>
<accession>A0A409YAW0</accession>
<feature type="transmembrane region" description="Helical" evidence="2">
    <location>
        <begin position="101"/>
        <end position="119"/>
    </location>
</feature>
<feature type="transmembrane region" description="Helical" evidence="2">
    <location>
        <begin position="160"/>
        <end position="182"/>
    </location>
</feature>
<dbReference type="InterPro" id="IPR045340">
    <property type="entry name" value="DUF6533"/>
</dbReference>
<keyword evidence="5" id="KW-1185">Reference proteome</keyword>
<organism evidence="4 5">
    <name type="scientific">Panaeolus cyanescens</name>
    <dbReference type="NCBI Taxonomy" id="181874"/>
    <lineage>
        <taxon>Eukaryota</taxon>
        <taxon>Fungi</taxon>
        <taxon>Dikarya</taxon>
        <taxon>Basidiomycota</taxon>
        <taxon>Agaricomycotina</taxon>
        <taxon>Agaricomycetes</taxon>
        <taxon>Agaricomycetidae</taxon>
        <taxon>Agaricales</taxon>
        <taxon>Agaricineae</taxon>
        <taxon>Galeropsidaceae</taxon>
        <taxon>Panaeolus</taxon>
    </lineage>
</organism>